<dbReference type="Pfam" id="PF01715">
    <property type="entry name" value="IPPT"/>
    <property type="match status" value="2"/>
</dbReference>
<keyword evidence="2 9" id="KW-0808">Transferase</keyword>
<comment type="caution">
    <text evidence="9">The sequence shown here is derived from an EMBL/GenBank/DDBJ whole genome shotgun (WGS) entry which is preliminary data.</text>
</comment>
<dbReference type="GO" id="GO:0009691">
    <property type="term" value="P:cytokinin biosynthetic process"/>
    <property type="evidence" value="ECO:0007669"/>
    <property type="project" value="UniProtKB-KW"/>
</dbReference>
<evidence type="ECO:0000313" key="10">
    <source>
        <dbReference type="Proteomes" id="UP000288805"/>
    </source>
</evidence>
<reference evidence="9 10" key="1">
    <citation type="journal article" date="2018" name="PLoS Genet.">
        <title>Population sequencing reveals clonal diversity and ancestral inbreeding in the grapevine cultivar Chardonnay.</title>
        <authorList>
            <person name="Roach M.J."/>
            <person name="Johnson D.L."/>
            <person name="Bohlmann J."/>
            <person name="van Vuuren H.J."/>
            <person name="Jones S.J."/>
            <person name="Pretorius I.S."/>
            <person name="Schmidt S.A."/>
            <person name="Borneman A.R."/>
        </authorList>
    </citation>
    <scope>NUCLEOTIDE SEQUENCE [LARGE SCALE GENOMIC DNA]</scope>
    <source>
        <strain evidence="10">cv. Chardonnay</strain>
        <tissue evidence="9">Leaf</tissue>
    </source>
</reference>
<dbReference type="InterPro" id="IPR039657">
    <property type="entry name" value="Dimethylallyltransferase"/>
</dbReference>
<evidence type="ECO:0000256" key="5">
    <source>
        <dbReference type="ARBA" id="ARBA00022840"/>
    </source>
</evidence>
<dbReference type="PANTHER" id="PTHR11088">
    <property type="entry name" value="TRNA DIMETHYLALLYLTRANSFERASE"/>
    <property type="match status" value="1"/>
</dbReference>
<accession>A0A438JU15</accession>
<dbReference type="FunFam" id="1.10.287.890:FF:000003">
    <property type="entry name" value="Adenylate isopentenyltransferase"/>
    <property type="match status" value="1"/>
</dbReference>
<dbReference type="EC" id="2.5.1.112" evidence="8"/>
<dbReference type="SUPFAM" id="SSF52540">
    <property type="entry name" value="P-loop containing nucleoside triphosphate hydrolases"/>
    <property type="match status" value="1"/>
</dbReference>
<dbReference type="Proteomes" id="UP000288805">
    <property type="component" value="Unassembled WGS sequence"/>
</dbReference>
<evidence type="ECO:0000256" key="7">
    <source>
        <dbReference type="ARBA" id="ARBA00052386"/>
    </source>
</evidence>
<comment type="similarity">
    <text evidence="1">Belongs to the IPP transferase family.</text>
</comment>
<keyword evidence="3" id="KW-0203">Cytokinin biosynthesis</keyword>
<evidence type="ECO:0000256" key="1">
    <source>
        <dbReference type="ARBA" id="ARBA00005842"/>
    </source>
</evidence>
<dbReference type="EMBL" id="QGNW01000027">
    <property type="protein sequence ID" value="RVX12443.1"/>
    <property type="molecule type" value="Genomic_DNA"/>
</dbReference>
<dbReference type="AlphaFoldDB" id="A0A438JU15"/>
<evidence type="ECO:0000256" key="8">
    <source>
        <dbReference type="ARBA" id="ARBA00066838"/>
    </source>
</evidence>
<dbReference type="GO" id="GO:0005524">
    <property type="term" value="F:ATP binding"/>
    <property type="evidence" value="ECO:0007669"/>
    <property type="project" value="UniProtKB-KW"/>
</dbReference>
<evidence type="ECO:0000256" key="3">
    <source>
        <dbReference type="ARBA" id="ARBA00022712"/>
    </source>
</evidence>
<dbReference type="KEGG" id="vvi:100247527"/>
<evidence type="ECO:0000256" key="2">
    <source>
        <dbReference type="ARBA" id="ARBA00022679"/>
    </source>
</evidence>
<dbReference type="GO" id="GO:0052622">
    <property type="term" value="F:ATP/ADP dimethylallyltransferase activity"/>
    <property type="evidence" value="ECO:0007669"/>
    <property type="project" value="UniProtKB-EC"/>
</dbReference>
<evidence type="ECO:0000313" key="9">
    <source>
        <dbReference type="EMBL" id="RVX12443.1"/>
    </source>
</evidence>
<keyword evidence="5" id="KW-0067">ATP-binding</keyword>
<evidence type="ECO:0000256" key="6">
    <source>
        <dbReference type="ARBA" id="ARBA00051744"/>
    </source>
</evidence>
<comment type="catalytic activity">
    <reaction evidence="7">
        <text>dimethylallyl diphosphate + ADP = N(6)-(dimethylallyl)adenosine 5'-diphosphate + diphosphate</text>
        <dbReference type="Rhea" id="RHEA:36327"/>
        <dbReference type="ChEBI" id="CHEBI:33019"/>
        <dbReference type="ChEBI" id="CHEBI:57623"/>
        <dbReference type="ChEBI" id="CHEBI:73533"/>
        <dbReference type="ChEBI" id="CHEBI:456216"/>
        <dbReference type="EC" id="2.5.1.112"/>
    </reaction>
</comment>
<dbReference type="PANTHER" id="PTHR11088:SF86">
    <property type="entry name" value="ADENYLATE ISOPENTENYLTRANSFERASE 4-RELATED"/>
    <property type="match status" value="1"/>
</dbReference>
<sequence length="381" mass="42875">MEMPFPSVPQPLFFCPMTVVVQDCTNHPTKTTVTSIPMKLPVPTGYHPYCSKVQTLPLIPAIKPTFRRSGWARMDSTVRRNRTKHKVVVIMGATGTGKSKLSIDLATRFPAEIINSDKIQIYSGLDITTNKIQMHERQGVPHHLLGDFDSSHAEITPSQFRSVAAAAISDISSRRKLPVLAGGSNSFIHALLVDRFDSESDPFNGSDSVSTELRYRCCFLWVDVSFAVLSDYLSKRVDEMLGSGMLEELAKFYDPDEDESRPKTGLRKAIGVPEFDRHFRKYPPVDQGIIAGNPKKKKDDPEMESFEEAVKAIKDNTCHLAKKQIEKILRMRGAGWDLKRLDATEAFRVLLSSDSGKKSSEIWEKQVVEPSVKFVRRFLEE</sequence>
<dbReference type="OrthoDB" id="775260at2759"/>
<name>A0A438JU15_VITVI</name>
<gene>
    <name evidence="9" type="primary">IPT_0</name>
    <name evidence="9" type="ORF">CK203_011829</name>
</gene>
<dbReference type="InterPro" id="IPR027417">
    <property type="entry name" value="P-loop_NTPase"/>
</dbReference>
<dbReference type="Gene3D" id="3.40.50.300">
    <property type="entry name" value="P-loop containing nucleotide triphosphate hydrolases"/>
    <property type="match status" value="1"/>
</dbReference>
<protein>
    <recommendedName>
        <fullName evidence="8">adenylate dimethylallyltransferase (ADP/ATP-dependent)</fullName>
        <ecNumber evidence="8">2.5.1.112</ecNumber>
    </recommendedName>
</protein>
<dbReference type="Gene3D" id="1.10.287.890">
    <property type="entry name" value="Crystal structure of tRNA isopentenylpyrophosphate transferase (bh2366) domain"/>
    <property type="match status" value="1"/>
</dbReference>
<organism evidence="9 10">
    <name type="scientific">Vitis vinifera</name>
    <name type="common">Grape</name>
    <dbReference type="NCBI Taxonomy" id="29760"/>
    <lineage>
        <taxon>Eukaryota</taxon>
        <taxon>Viridiplantae</taxon>
        <taxon>Streptophyta</taxon>
        <taxon>Embryophyta</taxon>
        <taxon>Tracheophyta</taxon>
        <taxon>Spermatophyta</taxon>
        <taxon>Magnoliopsida</taxon>
        <taxon>eudicotyledons</taxon>
        <taxon>Gunneridae</taxon>
        <taxon>Pentapetalae</taxon>
        <taxon>rosids</taxon>
        <taxon>Vitales</taxon>
        <taxon>Vitaceae</taxon>
        <taxon>Viteae</taxon>
        <taxon>Vitis</taxon>
    </lineage>
</organism>
<keyword evidence="4" id="KW-0547">Nucleotide-binding</keyword>
<proteinExistence type="inferred from homology"/>
<evidence type="ECO:0000256" key="4">
    <source>
        <dbReference type="ARBA" id="ARBA00022741"/>
    </source>
</evidence>
<comment type="catalytic activity">
    <reaction evidence="6">
        <text>dimethylallyl diphosphate + ATP = N(6)-(dimethylallyl)adenosine 5'-triphosphate + diphosphate</text>
        <dbReference type="Rhea" id="RHEA:36331"/>
        <dbReference type="ChEBI" id="CHEBI:30616"/>
        <dbReference type="ChEBI" id="CHEBI:33019"/>
        <dbReference type="ChEBI" id="CHEBI:57623"/>
        <dbReference type="ChEBI" id="CHEBI:73532"/>
        <dbReference type="EC" id="2.5.1.112"/>
    </reaction>
</comment>